<name>A0A4Y9Y219_9APHY</name>
<evidence type="ECO:0000256" key="3">
    <source>
        <dbReference type="ARBA" id="ARBA00022630"/>
    </source>
</evidence>
<accession>A0A4Y9Y219</accession>
<dbReference type="InterPro" id="IPR016169">
    <property type="entry name" value="FAD-bd_PCMH_sub2"/>
</dbReference>
<dbReference type="Gene3D" id="3.40.462.20">
    <property type="match status" value="2"/>
</dbReference>
<sequence length="915" mass="99770">MFRRRLLLGALCISKIALGNVLSLQSILESEGIVAYFEDQPNYQNASTPFNLRLPFKPVAIAYPSNVEEVAGAIVAGASLNVPVCARSGGHSYAAFSLGGEDGHLVIDLSMIRDIHIDNSTGVAIIGTGNRLGDVATGLFNQAGRALPHGTCPLVGIGGHTSYGGYGFTSRQWGLTLDAVIGATVALANGTIVETSASQNSDLFWALRGAAPSFGIVTHFHFQTFAAPTQPTYFNYYWSLPLDQTITAIQLYQNYSSSPSLPKEIGFELNLFKGSAMGEILVNLQGSYYGSPEGYDAIVYPFLSAMPNQTSEPQVNVTSWLENLALLAGTPLATTPAFLATDHDTFYSKSLTTPSDTPMSQEAIVALANLMSTEGWNTSTNWFVQLELYGGLSSQISMTSSNATAYFNRQSLWTIQFYASSSDYSPPYPEEGFTFVDRLVASITAAEPDTFRYGAYPNYIDASLTPHEWQTLYYGSNLDRLRKIKSEVDPTGVFTFPQSINAQTSVETYFADHLGYENASRAFNLRLQIKPAAIAYPSNANEVSDIVRAGASLGIPVSARSGGHSHAAYGLGGEDGHLVIDLAHINTIEVDRSTGVATIGAGNRLGDIAVELFNQGSRALPHGALRGAAPSFGIITHFLFQTFFAPAQPTYFNYNWSLPLDQAVEAISMYQDFCFSPAIPKEIGFELNLYKGIEQGEILLSFLGSHYGDPDEYDAIVRPFLDVMVEVTAWIENMELLAGPGVPLASTPARKAANHDTHYTKSLTTPSDAPMPREAIAALASWMSSEGWKTTTYWFVQLELYGGHDSQIDALPSNATAYANRNALWIIQFRATSPTFRPPYPEEGFAFADGLVNAVTDNVPPTYKYGAYPNYVDPRLTPREWHKLYYGANYRRLRKIKTQVDPDSVFTFPQSIPPL</sequence>
<evidence type="ECO:0000313" key="8">
    <source>
        <dbReference type="EMBL" id="TFY56504.1"/>
    </source>
</evidence>
<evidence type="ECO:0000256" key="6">
    <source>
        <dbReference type="SAM" id="SignalP"/>
    </source>
</evidence>
<dbReference type="GO" id="GO:0016491">
    <property type="term" value="F:oxidoreductase activity"/>
    <property type="evidence" value="ECO:0007669"/>
    <property type="project" value="UniProtKB-KW"/>
</dbReference>
<dbReference type="EMBL" id="SEKV01000499">
    <property type="protein sequence ID" value="TFY56504.1"/>
    <property type="molecule type" value="Genomic_DNA"/>
</dbReference>
<dbReference type="GO" id="GO:0071949">
    <property type="term" value="F:FAD binding"/>
    <property type="evidence" value="ECO:0007669"/>
    <property type="project" value="InterPro"/>
</dbReference>
<protein>
    <recommendedName>
        <fullName evidence="7">FAD-binding PCMH-type domain-containing protein</fullName>
    </recommendedName>
</protein>
<evidence type="ECO:0000256" key="4">
    <source>
        <dbReference type="ARBA" id="ARBA00022827"/>
    </source>
</evidence>
<dbReference type="SUPFAM" id="SSF56176">
    <property type="entry name" value="FAD-binding/transporter-associated domain-like"/>
    <property type="match status" value="2"/>
</dbReference>
<proteinExistence type="inferred from homology"/>
<keyword evidence="4" id="KW-0274">FAD</keyword>
<dbReference type="InterPro" id="IPR016166">
    <property type="entry name" value="FAD-bd_PCMH"/>
</dbReference>
<comment type="caution">
    <text evidence="8">The sequence shown here is derived from an EMBL/GenBank/DDBJ whole genome shotgun (WGS) entry which is preliminary data.</text>
</comment>
<evidence type="ECO:0000256" key="1">
    <source>
        <dbReference type="ARBA" id="ARBA00001974"/>
    </source>
</evidence>
<comment type="cofactor">
    <cofactor evidence="1">
        <name>FAD</name>
        <dbReference type="ChEBI" id="CHEBI:57692"/>
    </cofactor>
</comment>
<feature type="signal peptide" evidence="6">
    <location>
        <begin position="1"/>
        <end position="19"/>
    </location>
</feature>
<dbReference type="PROSITE" id="PS00862">
    <property type="entry name" value="OX2_COVAL_FAD"/>
    <property type="match status" value="2"/>
</dbReference>
<dbReference type="PANTHER" id="PTHR42973">
    <property type="entry name" value="BINDING OXIDOREDUCTASE, PUTATIVE (AFU_ORTHOLOGUE AFUA_1G17690)-RELATED"/>
    <property type="match status" value="1"/>
</dbReference>
<dbReference type="Pfam" id="PF08031">
    <property type="entry name" value="BBE"/>
    <property type="match status" value="2"/>
</dbReference>
<feature type="chain" id="PRO_5021235747" description="FAD-binding PCMH-type domain-containing protein" evidence="6">
    <location>
        <begin position="20"/>
        <end position="915"/>
    </location>
</feature>
<keyword evidence="5" id="KW-0560">Oxidoreductase</keyword>
<dbReference type="STRING" id="34475.A0A4Y9Y219"/>
<dbReference type="PANTHER" id="PTHR42973:SF39">
    <property type="entry name" value="FAD-BINDING PCMH-TYPE DOMAIN-CONTAINING PROTEIN"/>
    <property type="match status" value="1"/>
</dbReference>
<dbReference type="AlphaFoldDB" id="A0A4Y9Y219"/>
<feature type="domain" description="FAD-binding PCMH-type" evidence="7">
    <location>
        <begin position="527"/>
        <end position="734"/>
    </location>
</feature>
<organism evidence="8 9">
    <name type="scientific">Rhodofomes roseus</name>
    <dbReference type="NCBI Taxonomy" id="34475"/>
    <lineage>
        <taxon>Eukaryota</taxon>
        <taxon>Fungi</taxon>
        <taxon>Dikarya</taxon>
        <taxon>Basidiomycota</taxon>
        <taxon>Agaricomycotina</taxon>
        <taxon>Agaricomycetes</taxon>
        <taxon>Polyporales</taxon>
        <taxon>Rhodofomes</taxon>
    </lineage>
</organism>
<dbReference type="PROSITE" id="PS51387">
    <property type="entry name" value="FAD_PCMH"/>
    <property type="match status" value="2"/>
</dbReference>
<dbReference type="InterPro" id="IPR006094">
    <property type="entry name" value="Oxid_FAD_bind_N"/>
</dbReference>
<dbReference type="Proteomes" id="UP000298390">
    <property type="component" value="Unassembled WGS sequence"/>
</dbReference>
<dbReference type="Pfam" id="PF01565">
    <property type="entry name" value="FAD_binding_4"/>
    <property type="match status" value="2"/>
</dbReference>
<keyword evidence="3" id="KW-0285">Flavoprotein</keyword>
<dbReference type="InterPro" id="IPR012951">
    <property type="entry name" value="BBE"/>
</dbReference>
<dbReference type="InterPro" id="IPR050416">
    <property type="entry name" value="FAD-linked_Oxidoreductase"/>
</dbReference>
<keyword evidence="6" id="KW-0732">Signal</keyword>
<reference evidence="8 9" key="1">
    <citation type="submission" date="2019-01" db="EMBL/GenBank/DDBJ databases">
        <title>Genome sequencing of the rare red list fungi Fomitopsis rosea.</title>
        <authorList>
            <person name="Buettner E."/>
            <person name="Kellner H."/>
        </authorList>
    </citation>
    <scope>NUCLEOTIDE SEQUENCE [LARGE SCALE GENOMIC DNA]</scope>
    <source>
        <strain evidence="8 9">DSM 105464</strain>
    </source>
</reference>
<evidence type="ECO:0000313" key="9">
    <source>
        <dbReference type="Proteomes" id="UP000298390"/>
    </source>
</evidence>
<feature type="domain" description="FAD-binding PCMH-type" evidence="7">
    <location>
        <begin position="54"/>
        <end position="227"/>
    </location>
</feature>
<evidence type="ECO:0000256" key="5">
    <source>
        <dbReference type="ARBA" id="ARBA00023002"/>
    </source>
</evidence>
<comment type="similarity">
    <text evidence="2">Belongs to the oxygen-dependent FAD-linked oxidoreductase family.</text>
</comment>
<dbReference type="Gene3D" id="3.30.465.10">
    <property type="match status" value="2"/>
</dbReference>
<gene>
    <name evidence="8" type="ORF">EVJ58_g7608</name>
</gene>
<evidence type="ECO:0000256" key="2">
    <source>
        <dbReference type="ARBA" id="ARBA00005466"/>
    </source>
</evidence>
<evidence type="ECO:0000259" key="7">
    <source>
        <dbReference type="PROSITE" id="PS51387"/>
    </source>
</evidence>
<dbReference type="InterPro" id="IPR006093">
    <property type="entry name" value="Oxy_OxRdtase_FAD_BS"/>
</dbReference>
<dbReference type="InterPro" id="IPR036318">
    <property type="entry name" value="FAD-bd_PCMH-like_sf"/>
</dbReference>